<dbReference type="Proteomes" id="UP000256304">
    <property type="component" value="Unassembled WGS sequence"/>
</dbReference>
<accession>A0A3D9RHW0</accession>
<sequence>MKKFVGIVVILIIIGVYSYNYVNNRVFDPFMIDASKETVESAASDLLNTQQNYNFRLVNTSDKPVKLLKIELLDYKGLKIDEMTISGKPFETQIIPSHRVYTSSDSWSTNSQGVDIDYNVEIIEKTIQNPNHVRLTYSYLGLKHHQIVKIPGLD</sequence>
<organism evidence="1 2">
    <name type="scientific">Paenibacillus taihuensis</name>
    <dbReference type="NCBI Taxonomy" id="1156355"/>
    <lineage>
        <taxon>Bacteria</taxon>
        <taxon>Bacillati</taxon>
        <taxon>Bacillota</taxon>
        <taxon>Bacilli</taxon>
        <taxon>Bacillales</taxon>
        <taxon>Paenibacillaceae</taxon>
        <taxon>Paenibacillus</taxon>
    </lineage>
</organism>
<dbReference type="OrthoDB" id="2624424at2"/>
<comment type="caution">
    <text evidence="1">The sequence shown here is derived from an EMBL/GenBank/DDBJ whole genome shotgun (WGS) entry which is preliminary data.</text>
</comment>
<dbReference type="EMBL" id="QTTN01000026">
    <property type="protein sequence ID" value="REE78556.1"/>
    <property type="molecule type" value="Genomic_DNA"/>
</dbReference>
<protein>
    <submittedName>
        <fullName evidence="1">Uncharacterized protein</fullName>
    </submittedName>
</protein>
<gene>
    <name evidence="1" type="ORF">A8990_12630</name>
</gene>
<name>A0A3D9RHW0_9BACL</name>
<dbReference type="AlphaFoldDB" id="A0A3D9RHW0"/>
<reference evidence="1 2" key="1">
    <citation type="submission" date="2018-08" db="EMBL/GenBank/DDBJ databases">
        <title>Genomic Encyclopedia of Type Strains, Phase III (KMG-III): the genomes of soil and plant-associated and newly described type strains.</title>
        <authorList>
            <person name="Whitman W."/>
        </authorList>
    </citation>
    <scope>NUCLEOTIDE SEQUENCE [LARGE SCALE GENOMIC DNA]</scope>
    <source>
        <strain evidence="1 2">CGMCC 1.10966</strain>
    </source>
</reference>
<dbReference type="RefSeq" id="WP_116190821.1">
    <property type="nucleotide sequence ID" value="NZ_QTTN01000026.1"/>
</dbReference>
<keyword evidence="2" id="KW-1185">Reference proteome</keyword>
<evidence type="ECO:0000313" key="2">
    <source>
        <dbReference type="Proteomes" id="UP000256304"/>
    </source>
</evidence>
<proteinExistence type="predicted"/>
<evidence type="ECO:0000313" key="1">
    <source>
        <dbReference type="EMBL" id="REE78556.1"/>
    </source>
</evidence>